<dbReference type="PaxDb" id="29760-VIT_11s0016g03840.t01"/>
<gene>
    <name evidence="1" type="ordered locus">VIT_11s0016g03840</name>
</gene>
<dbReference type="InParanoid" id="D7TBM9"/>
<dbReference type="Proteomes" id="UP000009183">
    <property type="component" value="Chromosome 11"/>
</dbReference>
<dbReference type="AlphaFoldDB" id="D7TBM9"/>
<dbReference type="HOGENOM" id="CLU_3176445_0_0_1"/>
<reference evidence="2" key="1">
    <citation type="journal article" date="2007" name="Nature">
        <title>The grapevine genome sequence suggests ancestral hexaploidization in major angiosperm phyla.</title>
        <authorList>
            <consortium name="The French-Italian Public Consortium for Grapevine Genome Characterization."/>
            <person name="Jaillon O."/>
            <person name="Aury J.-M."/>
            <person name="Noel B."/>
            <person name="Policriti A."/>
            <person name="Clepet C."/>
            <person name="Casagrande A."/>
            <person name="Choisne N."/>
            <person name="Aubourg S."/>
            <person name="Vitulo N."/>
            <person name="Jubin C."/>
            <person name="Vezzi A."/>
            <person name="Legeai F."/>
            <person name="Hugueney P."/>
            <person name="Dasilva C."/>
            <person name="Horner D."/>
            <person name="Mica E."/>
            <person name="Jublot D."/>
            <person name="Poulain J."/>
            <person name="Bruyere C."/>
            <person name="Billault A."/>
            <person name="Segurens B."/>
            <person name="Gouyvenoux M."/>
            <person name="Ugarte E."/>
            <person name="Cattonaro F."/>
            <person name="Anthouard V."/>
            <person name="Vico V."/>
            <person name="Del Fabbro C."/>
            <person name="Alaux M."/>
            <person name="Di Gaspero G."/>
            <person name="Dumas V."/>
            <person name="Felice N."/>
            <person name="Paillard S."/>
            <person name="Juman I."/>
            <person name="Moroldo M."/>
            <person name="Scalabrin S."/>
            <person name="Canaguier A."/>
            <person name="Le Clainche I."/>
            <person name="Malacrida G."/>
            <person name="Durand E."/>
            <person name="Pesole G."/>
            <person name="Laucou V."/>
            <person name="Chatelet P."/>
            <person name="Merdinoglu D."/>
            <person name="Delledonne M."/>
            <person name="Pezzotti M."/>
            <person name="Lecharny A."/>
            <person name="Scarpelli C."/>
            <person name="Artiguenave F."/>
            <person name="Pe M.E."/>
            <person name="Valle G."/>
            <person name="Morgante M."/>
            <person name="Caboche M."/>
            <person name="Adam-Blondon A.-F."/>
            <person name="Weissenbach J."/>
            <person name="Quetier F."/>
            <person name="Wincker P."/>
        </authorList>
    </citation>
    <scope>NUCLEOTIDE SEQUENCE [LARGE SCALE GENOMIC DNA]</scope>
    <source>
        <strain evidence="2">cv. Pinot noir / PN40024</strain>
    </source>
</reference>
<sequence length="47" mass="5372">MGYLYINSATHHANPSSPPIHLATSQHRNQKGFTIMIHKKQPITEKF</sequence>
<evidence type="ECO:0000313" key="2">
    <source>
        <dbReference type="Proteomes" id="UP000009183"/>
    </source>
</evidence>
<keyword evidence="2" id="KW-1185">Reference proteome</keyword>
<accession>D7TBM9</accession>
<organism evidence="1 2">
    <name type="scientific">Vitis vinifera</name>
    <name type="common">Grape</name>
    <dbReference type="NCBI Taxonomy" id="29760"/>
    <lineage>
        <taxon>Eukaryota</taxon>
        <taxon>Viridiplantae</taxon>
        <taxon>Streptophyta</taxon>
        <taxon>Embryophyta</taxon>
        <taxon>Tracheophyta</taxon>
        <taxon>Spermatophyta</taxon>
        <taxon>Magnoliopsida</taxon>
        <taxon>eudicotyledons</taxon>
        <taxon>Gunneridae</taxon>
        <taxon>Pentapetalae</taxon>
        <taxon>rosids</taxon>
        <taxon>Vitales</taxon>
        <taxon>Vitaceae</taxon>
        <taxon>Viteae</taxon>
        <taxon>Vitis</taxon>
    </lineage>
</organism>
<evidence type="ECO:0000313" key="1">
    <source>
        <dbReference type="EMBL" id="CBI28064.3"/>
    </source>
</evidence>
<dbReference type="EMBL" id="FN595756">
    <property type="protein sequence ID" value="CBI28064.3"/>
    <property type="molecule type" value="Genomic_DNA"/>
</dbReference>
<protein>
    <submittedName>
        <fullName evidence="1">Uncharacterized protein</fullName>
    </submittedName>
</protein>
<name>D7TBM9_VITVI</name>
<proteinExistence type="predicted"/>